<dbReference type="NCBIfam" id="NF033539">
    <property type="entry name" value="transpos_IS1380"/>
    <property type="match status" value="1"/>
</dbReference>
<name>A0A518G3C5_9BACT</name>
<dbReference type="InterPro" id="IPR047960">
    <property type="entry name" value="Transpos_IS1380"/>
</dbReference>
<dbReference type="Proteomes" id="UP000318017">
    <property type="component" value="Chromosome"/>
</dbReference>
<dbReference type="KEGG" id="ahel:Q31a_51780"/>
<dbReference type="Pfam" id="PF13701">
    <property type="entry name" value="DDE_Tnp_1_4"/>
    <property type="match status" value="1"/>
</dbReference>
<dbReference type="EMBL" id="CP036298">
    <property type="protein sequence ID" value="QDV26586.1"/>
    <property type="molecule type" value="Genomic_DNA"/>
</dbReference>
<dbReference type="EMBL" id="CP036298">
    <property type="protein sequence ID" value="QDV26799.1"/>
    <property type="molecule type" value="Genomic_DNA"/>
</dbReference>
<dbReference type="EMBL" id="CP036298">
    <property type="protein sequence ID" value="QDV23096.1"/>
    <property type="molecule type" value="Genomic_DNA"/>
</dbReference>
<proteinExistence type="predicted"/>
<evidence type="ECO:0000313" key="2">
    <source>
        <dbReference type="EMBL" id="QDV23096.1"/>
    </source>
</evidence>
<dbReference type="AlphaFoldDB" id="A0A518G3C5"/>
<gene>
    <name evidence="2" type="ORF">Q31a_13910</name>
    <name evidence="3" type="ORF">Q31a_49600</name>
    <name evidence="4" type="ORF">Q31a_51780</name>
</gene>
<evidence type="ECO:0000313" key="3">
    <source>
        <dbReference type="EMBL" id="QDV26586.1"/>
    </source>
</evidence>
<dbReference type="KEGG" id="ahel:Q31a_13910"/>
<reference evidence="2 5" key="1">
    <citation type="submission" date="2019-02" db="EMBL/GenBank/DDBJ databases">
        <title>Deep-cultivation of Planctomycetes and their phenomic and genomic characterization uncovers novel biology.</title>
        <authorList>
            <person name="Wiegand S."/>
            <person name="Jogler M."/>
            <person name="Boedeker C."/>
            <person name="Pinto D."/>
            <person name="Vollmers J."/>
            <person name="Rivas-Marin E."/>
            <person name="Kohn T."/>
            <person name="Peeters S.H."/>
            <person name="Heuer A."/>
            <person name="Rast P."/>
            <person name="Oberbeckmann S."/>
            <person name="Bunk B."/>
            <person name="Jeske O."/>
            <person name="Meyerdierks A."/>
            <person name="Storesund J.E."/>
            <person name="Kallscheuer N."/>
            <person name="Luecker S."/>
            <person name="Lage O.M."/>
            <person name="Pohl T."/>
            <person name="Merkel B.J."/>
            <person name="Hornburger P."/>
            <person name="Mueller R.-W."/>
            <person name="Bruemmer F."/>
            <person name="Labrenz M."/>
            <person name="Spormann A.M."/>
            <person name="Op den Camp H."/>
            <person name="Overmann J."/>
            <person name="Amann R."/>
            <person name="Jetten M.S.M."/>
            <person name="Mascher T."/>
            <person name="Medema M.H."/>
            <person name="Devos D.P."/>
            <person name="Kaster A.-K."/>
            <person name="Ovreas L."/>
            <person name="Rohde M."/>
            <person name="Galperin M.Y."/>
            <person name="Jogler C."/>
        </authorList>
    </citation>
    <scope>NUCLEOTIDE SEQUENCE [LARGE SCALE GENOMIC DNA]</scope>
    <source>
        <strain evidence="2 5">Q31a</strain>
    </source>
</reference>
<evidence type="ECO:0000313" key="4">
    <source>
        <dbReference type="EMBL" id="QDV26799.1"/>
    </source>
</evidence>
<keyword evidence="5" id="KW-1185">Reference proteome</keyword>
<dbReference type="InterPro" id="IPR025668">
    <property type="entry name" value="Tnp_DDE_dom"/>
</dbReference>
<evidence type="ECO:0000313" key="5">
    <source>
        <dbReference type="Proteomes" id="UP000318017"/>
    </source>
</evidence>
<feature type="domain" description="Transposase DDE" evidence="1">
    <location>
        <begin position="19"/>
        <end position="460"/>
    </location>
</feature>
<protein>
    <recommendedName>
        <fullName evidence="1">Transposase DDE domain-containing protein</fullName>
    </recommendedName>
</protein>
<dbReference type="KEGG" id="ahel:Q31a_49600"/>
<accession>A0A518G3C5</accession>
<evidence type="ECO:0000259" key="1">
    <source>
        <dbReference type="Pfam" id="PF13701"/>
    </source>
</evidence>
<organism evidence="2 5">
    <name type="scientific">Aureliella helgolandensis</name>
    <dbReference type="NCBI Taxonomy" id="2527968"/>
    <lineage>
        <taxon>Bacteria</taxon>
        <taxon>Pseudomonadati</taxon>
        <taxon>Planctomycetota</taxon>
        <taxon>Planctomycetia</taxon>
        <taxon>Pirellulales</taxon>
        <taxon>Pirellulaceae</taxon>
        <taxon>Aureliella</taxon>
    </lineage>
</organism>
<sequence>MLKGDKIAYELAQKAGGTAYGGVAAIHRFAKKIGLPKRIDDALHLFKIHRPYHESDHVLNLAYNALCGGTCLEDIELRRNDESFLDSIGAERIPDPTTAGDFCRRFDPYHINRLQDAFDQVRLDIWQQQDNAFFDQATIEMDGTIVETTGQCKEGMDISYKGIWGYHPLVITLAETGEALRLVNRSGNRPSQEGAAEQADTAISLCRQAGFRRIVLRGDTAFTQTIHLDRWHRAGVKFTFGMKAYPGLVDIAENVQIDAWKQLPRSPKYAPNTPDRDRPENVKEQIVQLRGYPNKRLTSEWVTEVPYSPTDCKETYRLVILCKELEVTKQGRLFDDCLYFFYLTNEAGDVLSTNDVVYASNDRCDQENILAQLNQCRALHAPVDNLESNWAYMVMTALSWNLKAWIGLSVPINGRWREQHKQEGRAVIRMEFKQFVEQFVRLPAQIVRSGRQLVVRLLSWSESLHVFNRWVRFALE</sequence>